<dbReference type="Proteomes" id="UP000634136">
    <property type="component" value="Unassembled WGS sequence"/>
</dbReference>
<keyword evidence="2" id="KW-1185">Reference proteome</keyword>
<protein>
    <submittedName>
        <fullName evidence="1">Uncharacterized protein</fullName>
    </submittedName>
</protein>
<dbReference type="EMBL" id="JAAIUW010000008">
    <property type="protein sequence ID" value="KAF7821462.1"/>
    <property type="molecule type" value="Genomic_DNA"/>
</dbReference>
<dbReference type="AlphaFoldDB" id="A0A834THU3"/>
<sequence>MTQGSLPRSFKAIRVCRPAVDRVDRRPSKIIEPWICSDKMIPMTQASPPRSFKAIQVGLPVVDNVDRVPSKINESWVNIFSMQNLICICWVRMKPISQGNLPRNFKAIRLARGQIFDGRRRGLPSVGDAKISITHGSTFFYAQSHLHILR</sequence>
<comment type="caution">
    <text evidence="1">The sequence shown here is derived from an EMBL/GenBank/DDBJ whole genome shotgun (WGS) entry which is preliminary data.</text>
</comment>
<evidence type="ECO:0000313" key="1">
    <source>
        <dbReference type="EMBL" id="KAF7821462.1"/>
    </source>
</evidence>
<accession>A0A834THU3</accession>
<reference evidence="1" key="1">
    <citation type="submission" date="2020-09" db="EMBL/GenBank/DDBJ databases">
        <title>Genome-Enabled Discovery of Anthraquinone Biosynthesis in Senna tora.</title>
        <authorList>
            <person name="Kang S.-H."/>
            <person name="Pandey R.P."/>
            <person name="Lee C.-M."/>
            <person name="Sim J.-S."/>
            <person name="Jeong J.-T."/>
            <person name="Choi B.-S."/>
            <person name="Jung M."/>
            <person name="Ginzburg D."/>
            <person name="Zhao K."/>
            <person name="Won S.Y."/>
            <person name="Oh T.-J."/>
            <person name="Yu Y."/>
            <person name="Kim N.-H."/>
            <person name="Lee O.R."/>
            <person name="Lee T.-H."/>
            <person name="Bashyal P."/>
            <person name="Kim T.-S."/>
            <person name="Lee W.-H."/>
            <person name="Kawkins C."/>
            <person name="Kim C.-K."/>
            <person name="Kim J.S."/>
            <person name="Ahn B.O."/>
            <person name="Rhee S.Y."/>
            <person name="Sohng J.K."/>
        </authorList>
    </citation>
    <scope>NUCLEOTIDE SEQUENCE</scope>
    <source>
        <tissue evidence="1">Leaf</tissue>
    </source>
</reference>
<name>A0A834THU3_9FABA</name>
<gene>
    <name evidence="1" type="ORF">G2W53_026917</name>
</gene>
<evidence type="ECO:0000313" key="2">
    <source>
        <dbReference type="Proteomes" id="UP000634136"/>
    </source>
</evidence>
<proteinExistence type="predicted"/>
<organism evidence="1 2">
    <name type="scientific">Senna tora</name>
    <dbReference type="NCBI Taxonomy" id="362788"/>
    <lineage>
        <taxon>Eukaryota</taxon>
        <taxon>Viridiplantae</taxon>
        <taxon>Streptophyta</taxon>
        <taxon>Embryophyta</taxon>
        <taxon>Tracheophyta</taxon>
        <taxon>Spermatophyta</taxon>
        <taxon>Magnoliopsida</taxon>
        <taxon>eudicotyledons</taxon>
        <taxon>Gunneridae</taxon>
        <taxon>Pentapetalae</taxon>
        <taxon>rosids</taxon>
        <taxon>fabids</taxon>
        <taxon>Fabales</taxon>
        <taxon>Fabaceae</taxon>
        <taxon>Caesalpinioideae</taxon>
        <taxon>Cassia clade</taxon>
        <taxon>Senna</taxon>
    </lineage>
</organism>